<feature type="transmembrane region" description="Helical" evidence="1">
    <location>
        <begin position="122"/>
        <end position="141"/>
    </location>
</feature>
<feature type="transmembrane region" description="Helical" evidence="1">
    <location>
        <begin position="340"/>
        <end position="357"/>
    </location>
</feature>
<keyword evidence="1" id="KW-0812">Transmembrane</keyword>
<organism evidence="2 3">
    <name type="scientific">Amycolatopsis antarctica</name>
    <dbReference type="NCBI Taxonomy" id="1854586"/>
    <lineage>
        <taxon>Bacteria</taxon>
        <taxon>Bacillati</taxon>
        <taxon>Actinomycetota</taxon>
        <taxon>Actinomycetes</taxon>
        <taxon>Pseudonocardiales</taxon>
        <taxon>Pseudonocardiaceae</taxon>
        <taxon>Amycolatopsis</taxon>
    </lineage>
</organism>
<sequence>MNSTDEPPEPPARQVWSPSRRARVALHVAWILLLALGTVARIGRFGFHPTDQGFMLAQSWRVLHGEIPHTDIISARPLASAILHTVDFALPGPLFAGSGLLSMVEIILATMAVAVLVTRRPVLTWGPLLTALVAASALLSLNSFPLMAWHTIDGIALVACGAWALDAGLRSGKAFPRRAGLFMFGVAVFAKQSFAPVVAFGVLWLLLHPATRAGALRTVRWWRRTVVDLLWLGAFPLTYVAVVTLDGGFAAMADQLTGGIPADGERLALLWLDDPSALTREPAANIGLFAVVAAALILVRLLRDRLGRIAIAADVLLVLIGTVVVIGTVVDGEAFAPSRWADVLWWLTLPAILVNWVTVRRVVLPVLFVPALGFMVSLSWGQDTPTLAAGSLALATVVLIAQRGARPVPSPRRRREWLVASTAVGLAVLLGTGLFVTRHHDNNPYLDVSQDRLTEDLGTVTPSLRWIRTNPSTAKYIGQLGDCIERFPAARVAALPDNPFAYPAFGVRNPFPLEWPLLYELVGDSRQRMLDTADRLSREGGYLVLFETVNPDVLSAGGPVPDEVAPGTPAYDRTGLSAELDARLTGTPVTCGSFVGKWAP</sequence>
<evidence type="ECO:0008006" key="4">
    <source>
        <dbReference type="Google" id="ProtNLM"/>
    </source>
</evidence>
<keyword evidence="1" id="KW-1133">Transmembrane helix</keyword>
<feature type="transmembrane region" description="Helical" evidence="1">
    <location>
        <begin position="181"/>
        <end position="207"/>
    </location>
</feature>
<evidence type="ECO:0000313" key="3">
    <source>
        <dbReference type="Proteomes" id="UP000242444"/>
    </source>
</evidence>
<feature type="transmembrane region" description="Helical" evidence="1">
    <location>
        <begin position="417"/>
        <end position="436"/>
    </location>
</feature>
<dbReference type="Proteomes" id="UP000242444">
    <property type="component" value="Unassembled WGS sequence"/>
</dbReference>
<dbReference type="OrthoDB" id="4480251at2"/>
<name>A0A263D4K9_9PSEU</name>
<protein>
    <recommendedName>
        <fullName evidence="4">Glycosyltransferase RgtA/B/C/D-like domain-containing protein</fullName>
    </recommendedName>
</protein>
<accession>A0A263D4K9</accession>
<feature type="transmembrane region" description="Helical" evidence="1">
    <location>
        <begin position="309"/>
        <end position="328"/>
    </location>
</feature>
<dbReference type="AlphaFoldDB" id="A0A263D4K9"/>
<evidence type="ECO:0000313" key="2">
    <source>
        <dbReference type="EMBL" id="OZM73422.1"/>
    </source>
</evidence>
<dbReference type="EMBL" id="NKYE01000005">
    <property type="protein sequence ID" value="OZM73422.1"/>
    <property type="molecule type" value="Genomic_DNA"/>
</dbReference>
<proteinExistence type="predicted"/>
<feature type="transmembrane region" description="Helical" evidence="1">
    <location>
        <begin position="94"/>
        <end position="117"/>
    </location>
</feature>
<feature type="transmembrane region" description="Helical" evidence="1">
    <location>
        <begin position="362"/>
        <end position="381"/>
    </location>
</feature>
<reference evidence="2 3" key="1">
    <citation type="submission" date="2017-07" db="EMBL/GenBank/DDBJ databases">
        <title>Amycolatopsis antarcticus sp. nov., isolated from the surface of an Antarcticus brown macroalga.</title>
        <authorList>
            <person name="Wang J."/>
            <person name="Leiva S."/>
            <person name="Huang J."/>
            <person name="Huang Y."/>
        </authorList>
    </citation>
    <scope>NUCLEOTIDE SEQUENCE [LARGE SCALE GENOMIC DNA]</scope>
    <source>
        <strain evidence="2 3">AU-G6</strain>
    </source>
</reference>
<feature type="transmembrane region" description="Helical" evidence="1">
    <location>
        <begin position="24"/>
        <end position="43"/>
    </location>
</feature>
<keyword evidence="3" id="KW-1185">Reference proteome</keyword>
<feature type="transmembrane region" description="Helical" evidence="1">
    <location>
        <begin position="283"/>
        <end position="302"/>
    </location>
</feature>
<comment type="caution">
    <text evidence="2">The sequence shown here is derived from an EMBL/GenBank/DDBJ whole genome shotgun (WGS) entry which is preliminary data.</text>
</comment>
<keyword evidence="1" id="KW-0472">Membrane</keyword>
<evidence type="ECO:0000256" key="1">
    <source>
        <dbReference type="SAM" id="Phobius"/>
    </source>
</evidence>
<feature type="transmembrane region" description="Helical" evidence="1">
    <location>
        <begin position="387"/>
        <end position="405"/>
    </location>
</feature>
<gene>
    <name evidence="2" type="ORF">CFN78_09775</name>
</gene>
<dbReference type="InParanoid" id="A0A263D4K9"/>